<evidence type="ECO:0000256" key="11">
    <source>
        <dbReference type="RuleBase" id="RU362031"/>
    </source>
</evidence>
<evidence type="ECO:0000256" key="10">
    <source>
        <dbReference type="ARBA" id="ARBA00023136"/>
    </source>
</evidence>
<evidence type="ECO:0000259" key="12">
    <source>
        <dbReference type="PROSITE" id="PS50106"/>
    </source>
</evidence>
<keyword evidence="6 11" id="KW-0378">Hydrolase</keyword>
<accession>A0A370DRQ0</accession>
<evidence type="ECO:0000256" key="8">
    <source>
        <dbReference type="ARBA" id="ARBA00022989"/>
    </source>
</evidence>
<dbReference type="EMBL" id="QFXE01000005">
    <property type="protein sequence ID" value="RDH87746.1"/>
    <property type="molecule type" value="Genomic_DNA"/>
</dbReference>
<dbReference type="CDD" id="cd06163">
    <property type="entry name" value="S2P-M50_PDZ_RseP-like"/>
    <property type="match status" value="1"/>
</dbReference>
<dbReference type="GO" id="GO:0004222">
    <property type="term" value="F:metalloendopeptidase activity"/>
    <property type="evidence" value="ECO:0007669"/>
    <property type="project" value="InterPro"/>
</dbReference>
<comment type="cofactor">
    <cofactor evidence="1 11">
        <name>Zn(2+)</name>
        <dbReference type="ChEBI" id="CHEBI:29105"/>
    </cofactor>
</comment>
<dbReference type="Pfam" id="PF02163">
    <property type="entry name" value="Peptidase_M50"/>
    <property type="match status" value="1"/>
</dbReference>
<name>A0A370DRQ0_9GAMM</name>
<dbReference type="EC" id="3.4.24.-" evidence="11"/>
<dbReference type="InterPro" id="IPR008915">
    <property type="entry name" value="Peptidase_M50"/>
</dbReference>
<feature type="domain" description="PDZ" evidence="12">
    <location>
        <begin position="198"/>
        <end position="292"/>
    </location>
</feature>
<dbReference type="SUPFAM" id="SSF50156">
    <property type="entry name" value="PDZ domain-like"/>
    <property type="match status" value="2"/>
</dbReference>
<feature type="transmembrane region" description="Helical" evidence="11">
    <location>
        <begin position="100"/>
        <end position="121"/>
    </location>
</feature>
<keyword evidence="11" id="KW-0479">Metal-binding</keyword>
<dbReference type="SMART" id="SM00228">
    <property type="entry name" value="PDZ"/>
    <property type="match status" value="2"/>
</dbReference>
<dbReference type="InterPro" id="IPR036034">
    <property type="entry name" value="PDZ_sf"/>
</dbReference>
<evidence type="ECO:0000256" key="3">
    <source>
        <dbReference type="ARBA" id="ARBA00007931"/>
    </source>
</evidence>
<dbReference type="InterPro" id="IPR004387">
    <property type="entry name" value="Pept_M50_Zn"/>
</dbReference>
<dbReference type="NCBIfam" id="NF008046">
    <property type="entry name" value="PRK10779.1"/>
    <property type="match status" value="1"/>
</dbReference>
<keyword evidence="8 11" id="KW-1133">Transmembrane helix</keyword>
<feature type="transmembrane region" description="Helical" evidence="11">
    <location>
        <begin position="6"/>
        <end position="29"/>
    </location>
</feature>
<dbReference type="InterPro" id="IPR041489">
    <property type="entry name" value="PDZ_6"/>
</dbReference>
<dbReference type="PROSITE" id="PS50106">
    <property type="entry name" value="PDZ"/>
    <property type="match status" value="1"/>
</dbReference>
<dbReference type="Gene3D" id="2.30.42.10">
    <property type="match status" value="2"/>
</dbReference>
<dbReference type="PANTHER" id="PTHR42837:SF2">
    <property type="entry name" value="MEMBRANE METALLOPROTEASE ARASP2, CHLOROPLASTIC-RELATED"/>
    <property type="match status" value="1"/>
</dbReference>
<evidence type="ECO:0000256" key="1">
    <source>
        <dbReference type="ARBA" id="ARBA00001947"/>
    </source>
</evidence>
<comment type="caution">
    <text evidence="13">The sequence shown here is derived from an EMBL/GenBank/DDBJ whole genome shotgun (WGS) entry which is preliminary data.</text>
</comment>
<keyword evidence="7 11" id="KW-0862">Zinc</keyword>
<dbReference type="InterPro" id="IPR001478">
    <property type="entry name" value="PDZ"/>
</dbReference>
<comment type="similarity">
    <text evidence="3 11">Belongs to the peptidase M50B family.</text>
</comment>
<dbReference type="Proteomes" id="UP000254771">
    <property type="component" value="Unassembled WGS sequence"/>
</dbReference>
<keyword evidence="10 11" id="KW-0472">Membrane</keyword>
<gene>
    <name evidence="13" type="ORF">DIZ78_04150</name>
</gene>
<organism evidence="13 14">
    <name type="scientific">endosymbiont of Escarpia spicata</name>
    <dbReference type="NCBI Taxonomy" id="2200908"/>
    <lineage>
        <taxon>Bacteria</taxon>
        <taxon>Pseudomonadati</taxon>
        <taxon>Pseudomonadota</taxon>
        <taxon>Gammaproteobacteria</taxon>
        <taxon>sulfur-oxidizing symbionts</taxon>
    </lineage>
</organism>
<evidence type="ECO:0000256" key="5">
    <source>
        <dbReference type="ARBA" id="ARBA00022692"/>
    </source>
</evidence>
<dbReference type="GO" id="GO:0016020">
    <property type="term" value="C:membrane"/>
    <property type="evidence" value="ECO:0007669"/>
    <property type="project" value="UniProtKB-SubCell"/>
</dbReference>
<dbReference type="GO" id="GO:0006508">
    <property type="term" value="P:proteolysis"/>
    <property type="evidence" value="ECO:0007669"/>
    <property type="project" value="UniProtKB-KW"/>
</dbReference>
<proteinExistence type="inferred from homology"/>
<evidence type="ECO:0000256" key="7">
    <source>
        <dbReference type="ARBA" id="ARBA00022833"/>
    </source>
</evidence>
<evidence type="ECO:0000313" key="14">
    <source>
        <dbReference type="Proteomes" id="UP000254771"/>
    </source>
</evidence>
<dbReference type="NCBIfam" id="TIGR00054">
    <property type="entry name" value="RIP metalloprotease RseP"/>
    <property type="match status" value="1"/>
</dbReference>
<reference evidence="13 14" key="1">
    <citation type="journal article" date="2018" name="ISME J.">
        <title>Endosymbiont genomes yield clues of tubeworm success.</title>
        <authorList>
            <person name="Li Y."/>
            <person name="Liles M.R."/>
            <person name="Halanych K.M."/>
        </authorList>
    </citation>
    <scope>NUCLEOTIDE SEQUENCE [LARGE SCALE GENOMIC DNA]</scope>
    <source>
        <strain evidence="13">A1462</strain>
    </source>
</reference>
<keyword evidence="4" id="KW-0645">Protease</keyword>
<dbReference type="AlphaFoldDB" id="A0A370DRQ0"/>
<protein>
    <recommendedName>
        <fullName evidence="11">Zinc metalloprotease</fullName>
        <ecNumber evidence="11">3.4.24.-</ecNumber>
    </recommendedName>
</protein>
<dbReference type="GO" id="GO:0046872">
    <property type="term" value="F:metal ion binding"/>
    <property type="evidence" value="ECO:0007669"/>
    <property type="project" value="UniProtKB-KW"/>
</dbReference>
<keyword evidence="14" id="KW-1185">Reference proteome</keyword>
<evidence type="ECO:0000256" key="9">
    <source>
        <dbReference type="ARBA" id="ARBA00023049"/>
    </source>
</evidence>
<evidence type="ECO:0000256" key="6">
    <source>
        <dbReference type="ARBA" id="ARBA00022801"/>
    </source>
</evidence>
<keyword evidence="5 11" id="KW-0812">Transmembrane</keyword>
<dbReference type="Pfam" id="PF17820">
    <property type="entry name" value="PDZ_6"/>
    <property type="match status" value="2"/>
</dbReference>
<comment type="subcellular location">
    <subcellularLocation>
        <location evidence="2">Membrane</location>
        <topology evidence="2">Multi-pass membrane protein</topology>
    </subcellularLocation>
</comment>
<dbReference type="PANTHER" id="PTHR42837">
    <property type="entry name" value="REGULATOR OF SIGMA-E PROTEASE RSEP"/>
    <property type="match status" value="1"/>
</dbReference>
<evidence type="ECO:0000256" key="4">
    <source>
        <dbReference type="ARBA" id="ARBA00022670"/>
    </source>
</evidence>
<dbReference type="CDD" id="cd23081">
    <property type="entry name" value="cpPDZ_EcRseP-like"/>
    <property type="match status" value="1"/>
</dbReference>
<evidence type="ECO:0000256" key="2">
    <source>
        <dbReference type="ARBA" id="ARBA00004141"/>
    </source>
</evidence>
<evidence type="ECO:0000313" key="13">
    <source>
        <dbReference type="EMBL" id="RDH87746.1"/>
    </source>
</evidence>
<sequence length="454" mass="49549">MDSLLFTIAAFVVALGILITVHEFGHFWVARRVGVKVLRFSIGFGKPLWTRVGKNDGTEYVLAAIPLGGYVKMLDEREGPVDPGELDRAFNRQTLASRTAIVLAGPLFNLLFAVFAFWLIFVTGDTGIKPLVGEVKAESIAEQAGFQTGDRILSVNQESTPTWETAVYMLLAESLNVGQIAVRVEDESGREAVRWLDAGRLQEMSEEAQILQNLGITPKRPVVAPVIGTLLPGEAADRDGLKTGDLLLSVDGQSLESWVEWVKYVRARPEQRMALEVERAGSLIRLELTPAAIESEGDSIGRIGASVHVPPHLMDDYQTEIRYGPLEAVGKSLYKTWDLSLLMLKMLGKMVIGEVSVKNLSGPISIAEYAGKTASYGLIDFLKFLAVVSISLGVLNLLPIPVLDGGHLLFFLLEAIKGGPLSETFMEHGQKIGMILLLAMMSLAFYVDLSRLLG</sequence>
<keyword evidence="9 11" id="KW-0482">Metalloprotease</keyword>